<organism evidence="1 2">
    <name type="scientific">Albugo candida</name>
    <dbReference type="NCBI Taxonomy" id="65357"/>
    <lineage>
        <taxon>Eukaryota</taxon>
        <taxon>Sar</taxon>
        <taxon>Stramenopiles</taxon>
        <taxon>Oomycota</taxon>
        <taxon>Peronosporomycetes</taxon>
        <taxon>Albuginales</taxon>
        <taxon>Albuginaceae</taxon>
        <taxon>Albugo</taxon>
    </lineage>
</organism>
<sequence length="66" mass="7808">MARLKAFLTFEGKSLTNKSVQDSQPDARGYSICRFRFLYRPEFMRPNVPLIVRDECVHAVVWKTRM</sequence>
<dbReference type="EMBL" id="CAIX01002793">
    <property type="protein sequence ID" value="CCI11819.1"/>
    <property type="molecule type" value="Genomic_DNA"/>
</dbReference>
<gene>
    <name evidence="1" type="ORF">BN9_135450</name>
</gene>
<proteinExistence type="predicted"/>
<accession>A0A024FYS3</accession>
<evidence type="ECO:0000313" key="1">
    <source>
        <dbReference type="EMBL" id="CCI11819.1"/>
    </source>
</evidence>
<protein>
    <submittedName>
        <fullName evidence="1">Uncharacterized protein</fullName>
    </submittedName>
</protein>
<dbReference type="InParanoid" id="A0A024FYS3"/>
<name>A0A024FYS3_9STRA</name>
<keyword evidence="2" id="KW-1185">Reference proteome</keyword>
<dbReference type="Proteomes" id="UP000053237">
    <property type="component" value="Unassembled WGS sequence"/>
</dbReference>
<reference evidence="1 2" key="1">
    <citation type="submission" date="2012-05" db="EMBL/GenBank/DDBJ databases">
        <title>Recombination and specialization in a pathogen metapopulation.</title>
        <authorList>
            <person name="Gardiner A."/>
            <person name="Kemen E."/>
            <person name="Schultz-Larsen T."/>
            <person name="MacLean D."/>
            <person name="Van Oosterhout C."/>
            <person name="Jones J.D.G."/>
        </authorList>
    </citation>
    <scope>NUCLEOTIDE SEQUENCE [LARGE SCALE GENOMIC DNA]</scope>
    <source>
        <strain evidence="1 2">Ac Nc2</strain>
    </source>
</reference>
<comment type="caution">
    <text evidence="1">The sequence shown here is derived from an EMBL/GenBank/DDBJ whole genome shotgun (WGS) entry which is preliminary data.</text>
</comment>
<dbReference type="AlphaFoldDB" id="A0A024FYS3"/>
<evidence type="ECO:0000313" key="2">
    <source>
        <dbReference type="Proteomes" id="UP000053237"/>
    </source>
</evidence>